<sequence>MVKTSLKMTTLASLFAGALFSVQALALSPVISEEEIPVLSQEAQHKVASKRITNLFTRSHYRKFAMDQAFSGEIFDRYLEQLDFNKSIFTQADVDRFRKVRTEFGAHIAKGEMQDAYTIYQAALDKRYQRFSYALKLLETPFDFTKAGDKYYFDREDSPWAANEAQLDELWRQRVKNDALNLKMTGKEWPEIKEILGKRYNNALKRLSQTHSEDVFQNVMGAFAYTIEPHTSYLSPRNADRFQTEMNLSLEGIGAVLQVEDDYTTIRSLVPGGPADKSGGVKPEDRIISVGQEGEKPVDVIGWRLDDVVDLIKGPKGTKVTLEILPKKGGNNAKPKKVVIVRDKVKLEDRAVKSEVYVPEQGPNQGRRIGVIEIPSFYVNISQDVSKELEKLEQENVEAILIDLRNNGGGSLSEATLLTGLFISQGPVVQIRDQRGRININRDSDGRISYDGPLTVLVNRYSASASEIFAAAMQDYGRAMVIGEPTFGKGTVQQHRSLGKSYDLFDKPMGHVQYTIARFYRINGGSTQIKGVTPDIEFPSFFQPGEYGESQEDNALPWDSVPKANYQSLDLVPQSMVTTLSANYAKRIQTNPEFGYLAEDIDTYRAEKDKGYVSLVLAERKAKEQSEDDLALKRINERRARLGEAPIQSLDDEPEREGDDQDNDYLLAESANITLDMVDWTRLAKQK</sequence>
<keyword evidence="4 5" id="KW-0720">Serine protease</keyword>
<keyword evidence="2 5" id="KW-0645">Protease</keyword>
<accession>A0A4U1BGR6</accession>
<dbReference type="EMBL" id="SWCI01000002">
    <property type="protein sequence ID" value="TKB50415.1"/>
    <property type="molecule type" value="Genomic_DNA"/>
</dbReference>
<comment type="similarity">
    <text evidence="1 5">Belongs to the peptidase S41A family.</text>
</comment>
<dbReference type="Gene3D" id="3.90.226.10">
    <property type="entry name" value="2-enoyl-CoA Hydratase, Chain A, domain 1"/>
    <property type="match status" value="1"/>
</dbReference>
<evidence type="ECO:0000256" key="7">
    <source>
        <dbReference type="SAM" id="SignalP"/>
    </source>
</evidence>
<evidence type="ECO:0000313" key="9">
    <source>
        <dbReference type="EMBL" id="TKB50415.1"/>
    </source>
</evidence>
<name>A0A4U1BGR6_9GAMM</name>
<dbReference type="InterPro" id="IPR001478">
    <property type="entry name" value="PDZ"/>
</dbReference>
<evidence type="ECO:0000259" key="8">
    <source>
        <dbReference type="PROSITE" id="PS50106"/>
    </source>
</evidence>
<dbReference type="Gene3D" id="3.30.750.44">
    <property type="match status" value="1"/>
</dbReference>
<dbReference type="CDD" id="cd06782">
    <property type="entry name" value="cpPDZ_CPP-like"/>
    <property type="match status" value="1"/>
</dbReference>
<dbReference type="FunFam" id="3.90.226.10:FF:000090">
    <property type="entry name" value="Tail-specific protease"/>
    <property type="match status" value="1"/>
</dbReference>
<feature type="domain" description="PDZ" evidence="8">
    <location>
        <begin position="243"/>
        <end position="313"/>
    </location>
</feature>
<dbReference type="Pfam" id="PF11818">
    <property type="entry name" value="DUF3340"/>
    <property type="match status" value="1"/>
</dbReference>
<evidence type="ECO:0000256" key="1">
    <source>
        <dbReference type="ARBA" id="ARBA00009179"/>
    </source>
</evidence>
<dbReference type="Pfam" id="PF00595">
    <property type="entry name" value="PDZ"/>
    <property type="match status" value="1"/>
</dbReference>
<dbReference type="NCBIfam" id="NF008388">
    <property type="entry name" value="PRK11186.1"/>
    <property type="match status" value="1"/>
</dbReference>
<reference evidence="9 10" key="1">
    <citation type="submission" date="2019-04" db="EMBL/GenBank/DDBJ databases">
        <authorList>
            <person name="Hwang J.C."/>
        </authorList>
    </citation>
    <scope>NUCLEOTIDE SEQUENCE [LARGE SCALE GENOMIC DNA]</scope>
    <source>
        <strain evidence="9 10">IMCC35001</strain>
    </source>
</reference>
<dbReference type="SUPFAM" id="SSF50156">
    <property type="entry name" value="PDZ domain-like"/>
    <property type="match status" value="1"/>
</dbReference>
<dbReference type="SUPFAM" id="SSF52096">
    <property type="entry name" value="ClpP/crotonase"/>
    <property type="match status" value="1"/>
</dbReference>
<dbReference type="CDD" id="cd07560">
    <property type="entry name" value="Peptidase_S41_CPP"/>
    <property type="match status" value="1"/>
</dbReference>
<keyword evidence="3 5" id="KW-0378">Hydrolase</keyword>
<dbReference type="InterPro" id="IPR040573">
    <property type="entry name" value="TSP_N"/>
</dbReference>
<dbReference type="GO" id="GO:0006508">
    <property type="term" value="P:proteolysis"/>
    <property type="evidence" value="ECO:0007669"/>
    <property type="project" value="UniProtKB-KW"/>
</dbReference>
<feature type="region of interest" description="Disordered" evidence="6">
    <location>
        <begin position="643"/>
        <end position="663"/>
    </location>
</feature>
<dbReference type="InterPro" id="IPR036034">
    <property type="entry name" value="PDZ_sf"/>
</dbReference>
<dbReference type="OrthoDB" id="9812068at2"/>
<dbReference type="Pfam" id="PF17804">
    <property type="entry name" value="TSP_NTD"/>
    <property type="match status" value="1"/>
</dbReference>
<dbReference type="Gene3D" id="2.30.42.10">
    <property type="match status" value="1"/>
</dbReference>
<evidence type="ECO:0000256" key="2">
    <source>
        <dbReference type="ARBA" id="ARBA00022670"/>
    </source>
</evidence>
<feature type="chain" id="PRO_5020983668" evidence="7">
    <location>
        <begin position="27"/>
        <end position="687"/>
    </location>
</feature>
<proteinExistence type="inferred from homology"/>
<dbReference type="EC" id="3.4.21.102" evidence="9"/>
<dbReference type="SMART" id="SM00228">
    <property type="entry name" value="PDZ"/>
    <property type="match status" value="1"/>
</dbReference>
<dbReference type="InterPro" id="IPR020992">
    <property type="entry name" value="Tail_Prtase_C"/>
</dbReference>
<dbReference type="GO" id="GO:0030288">
    <property type="term" value="C:outer membrane-bounded periplasmic space"/>
    <property type="evidence" value="ECO:0007669"/>
    <property type="project" value="TreeGrafter"/>
</dbReference>
<dbReference type="GO" id="GO:0004252">
    <property type="term" value="F:serine-type endopeptidase activity"/>
    <property type="evidence" value="ECO:0007669"/>
    <property type="project" value="UniProtKB-EC"/>
</dbReference>
<dbReference type="SMART" id="SM00245">
    <property type="entry name" value="TSPc"/>
    <property type="match status" value="1"/>
</dbReference>
<feature type="compositionally biased region" description="Acidic residues" evidence="6">
    <location>
        <begin position="650"/>
        <end position="663"/>
    </location>
</feature>
<dbReference type="PANTHER" id="PTHR32060:SF22">
    <property type="entry name" value="CARBOXYL-TERMINAL-PROCESSING PEPTIDASE 3, CHLOROPLASTIC"/>
    <property type="match status" value="1"/>
</dbReference>
<keyword evidence="7" id="KW-0732">Signal</keyword>
<dbReference type="InterPro" id="IPR029045">
    <property type="entry name" value="ClpP/crotonase-like_dom_sf"/>
</dbReference>
<dbReference type="InterPro" id="IPR004447">
    <property type="entry name" value="Peptidase_S41A"/>
</dbReference>
<dbReference type="AlphaFoldDB" id="A0A4U1BGR6"/>
<comment type="caution">
    <text evidence="9">The sequence shown here is derived from an EMBL/GenBank/DDBJ whole genome shotgun (WGS) entry which is preliminary data.</text>
</comment>
<protein>
    <submittedName>
        <fullName evidence="9">Carboxy terminal-processing peptidase</fullName>
        <ecNumber evidence="9">3.4.21.102</ecNumber>
    </submittedName>
</protein>
<dbReference type="PANTHER" id="PTHR32060">
    <property type="entry name" value="TAIL-SPECIFIC PROTEASE"/>
    <property type="match status" value="1"/>
</dbReference>
<evidence type="ECO:0000256" key="5">
    <source>
        <dbReference type="RuleBase" id="RU004404"/>
    </source>
</evidence>
<feature type="signal peptide" evidence="7">
    <location>
        <begin position="1"/>
        <end position="26"/>
    </location>
</feature>
<dbReference type="PROSITE" id="PS50106">
    <property type="entry name" value="PDZ"/>
    <property type="match status" value="1"/>
</dbReference>
<dbReference type="GO" id="GO:0007165">
    <property type="term" value="P:signal transduction"/>
    <property type="evidence" value="ECO:0007669"/>
    <property type="project" value="TreeGrafter"/>
</dbReference>
<dbReference type="InterPro" id="IPR005151">
    <property type="entry name" value="Tail-specific_protease"/>
</dbReference>
<dbReference type="NCBIfam" id="TIGR00225">
    <property type="entry name" value="prc"/>
    <property type="match status" value="1"/>
</dbReference>
<evidence type="ECO:0000256" key="6">
    <source>
        <dbReference type="SAM" id="MobiDB-lite"/>
    </source>
</evidence>
<dbReference type="Proteomes" id="UP000305674">
    <property type="component" value="Unassembled WGS sequence"/>
</dbReference>
<keyword evidence="10" id="KW-1185">Reference proteome</keyword>
<organism evidence="9 10">
    <name type="scientific">Ferrimonas sediminicola</name>
    <dbReference type="NCBI Taxonomy" id="2569538"/>
    <lineage>
        <taxon>Bacteria</taxon>
        <taxon>Pseudomonadati</taxon>
        <taxon>Pseudomonadota</taxon>
        <taxon>Gammaproteobacteria</taxon>
        <taxon>Alteromonadales</taxon>
        <taxon>Ferrimonadaceae</taxon>
        <taxon>Ferrimonas</taxon>
    </lineage>
</organism>
<dbReference type="Pfam" id="PF03572">
    <property type="entry name" value="Peptidase_S41"/>
    <property type="match status" value="1"/>
</dbReference>
<evidence type="ECO:0000313" key="10">
    <source>
        <dbReference type="Proteomes" id="UP000305674"/>
    </source>
</evidence>
<evidence type="ECO:0000256" key="3">
    <source>
        <dbReference type="ARBA" id="ARBA00022801"/>
    </source>
</evidence>
<gene>
    <name evidence="9" type="ORF">FCL40_04470</name>
</gene>
<evidence type="ECO:0000256" key="4">
    <source>
        <dbReference type="ARBA" id="ARBA00022825"/>
    </source>
</evidence>